<keyword evidence="9 13" id="KW-1133">Transmembrane helix</keyword>
<dbReference type="PANTHER" id="PTHR47685">
    <property type="entry name" value="MAGNESIUM TRANSPORT PROTEIN CORA"/>
    <property type="match status" value="1"/>
</dbReference>
<feature type="transmembrane region" description="Helical" evidence="13">
    <location>
        <begin position="299"/>
        <end position="319"/>
    </location>
</feature>
<evidence type="ECO:0000313" key="14">
    <source>
        <dbReference type="EMBL" id="KFL31888.1"/>
    </source>
</evidence>
<evidence type="ECO:0000256" key="12">
    <source>
        <dbReference type="ARBA" id="ARBA00034269"/>
    </source>
</evidence>
<dbReference type="Pfam" id="PF01544">
    <property type="entry name" value="CorA"/>
    <property type="match status" value="1"/>
</dbReference>
<keyword evidence="8" id="KW-0460">Magnesium</keyword>
<evidence type="ECO:0000256" key="4">
    <source>
        <dbReference type="ARBA" id="ARBA00022448"/>
    </source>
</evidence>
<dbReference type="STRING" id="46914.JP75_05630"/>
<evidence type="ECO:0000256" key="2">
    <source>
        <dbReference type="ARBA" id="ARBA00009765"/>
    </source>
</evidence>
<dbReference type="Gene3D" id="1.20.58.340">
    <property type="entry name" value="Magnesium transport protein CorA, transmembrane region"/>
    <property type="match status" value="2"/>
</dbReference>
<dbReference type="GO" id="GO:0005886">
    <property type="term" value="C:plasma membrane"/>
    <property type="evidence" value="ECO:0007669"/>
    <property type="project" value="UniProtKB-SubCell"/>
</dbReference>
<comment type="subcellular location">
    <subcellularLocation>
        <location evidence="1">Cell inner membrane</location>
        <topology evidence="1">Multi-pass membrane protein</topology>
    </subcellularLocation>
</comment>
<dbReference type="InterPro" id="IPR045861">
    <property type="entry name" value="CorA_cytoplasmic_dom"/>
</dbReference>
<comment type="similarity">
    <text evidence="2">Belongs to the CorA metal ion transporter (MIT) (TC 1.A.35) family.</text>
</comment>
<accession>A0A087M4T5</accession>
<dbReference type="AlphaFoldDB" id="A0A087M4T5"/>
<evidence type="ECO:0000313" key="15">
    <source>
        <dbReference type="Proteomes" id="UP000028981"/>
    </source>
</evidence>
<comment type="caution">
    <text evidence="14">The sequence shown here is derived from an EMBL/GenBank/DDBJ whole genome shotgun (WGS) entry which is preliminary data.</text>
</comment>
<dbReference type="EMBL" id="JQGC01000004">
    <property type="protein sequence ID" value="KFL31888.1"/>
    <property type="molecule type" value="Genomic_DNA"/>
</dbReference>
<dbReference type="GO" id="GO:0015095">
    <property type="term" value="F:magnesium ion transmembrane transporter activity"/>
    <property type="evidence" value="ECO:0007669"/>
    <property type="project" value="TreeGrafter"/>
</dbReference>
<dbReference type="SUPFAM" id="SSF144083">
    <property type="entry name" value="Magnesium transport protein CorA, transmembrane region"/>
    <property type="match status" value="1"/>
</dbReference>
<comment type="catalytic activity">
    <reaction evidence="12">
        <text>Mg(2+)(in) = Mg(2+)(out)</text>
        <dbReference type="Rhea" id="RHEA:29827"/>
        <dbReference type="ChEBI" id="CHEBI:18420"/>
    </reaction>
</comment>
<evidence type="ECO:0000256" key="11">
    <source>
        <dbReference type="ARBA" id="ARBA00023136"/>
    </source>
</evidence>
<dbReference type="FunFam" id="1.20.58.340:FF:000001">
    <property type="entry name" value="Magnesium transport protein CorA"/>
    <property type="match status" value="1"/>
</dbReference>
<name>A0A087M4T5_9HYPH</name>
<evidence type="ECO:0000256" key="13">
    <source>
        <dbReference type="SAM" id="Phobius"/>
    </source>
</evidence>
<dbReference type="CDD" id="cd12837">
    <property type="entry name" value="EcCorA-like_u1"/>
    <property type="match status" value="1"/>
</dbReference>
<dbReference type="Proteomes" id="UP000028981">
    <property type="component" value="Unassembled WGS sequence"/>
</dbReference>
<evidence type="ECO:0000256" key="9">
    <source>
        <dbReference type="ARBA" id="ARBA00022989"/>
    </source>
</evidence>
<evidence type="ECO:0000256" key="7">
    <source>
        <dbReference type="ARBA" id="ARBA00022692"/>
    </source>
</evidence>
<keyword evidence="4" id="KW-0813">Transport</keyword>
<dbReference type="InterPro" id="IPR002523">
    <property type="entry name" value="MgTranspt_CorA/ZnTranspt_ZntB"/>
</dbReference>
<feature type="transmembrane region" description="Helical" evidence="13">
    <location>
        <begin position="267"/>
        <end position="287"/>
    </location>
</feature>
<keyword evidence="6" id="KW-0997">Cell inner membrane</keyword>
<evidence type="ECO:0000256" key="6">
    <source>
        <dbReference type="ARBA" id="ARBA00022519"/>
    </source>
</evidence>
<keyword evidence="15" id="KW-1185">Reference proteome</keyword>
<keyword evidence="7 13" id="KW-0812">Transmembrane</keyword>
<gene>
    <name evidence="14" type="ORF">JP75_05630</name>
</gene>
<organism evidence="14 15">
    <name type="scientific">Devosia riboflavina</name>
    <dbReference type="NCBI Taxonomy" id="46914"/>
    <lineage>
        <taxon>Bacteria</taxon>
        <taxon>Pseudomonadati</taxon>
        <taxon>Pseudomonadota</taxon>
        <taxon>Alphaproteobacteria</taxon>
        <taxon>Hyphomicrobiales</taxon>
        <taxon>Devosiaceae</taxon>
        <taxon>Devosia</taxon>
    </lineage>
</organism>
<evidence type="ECO:0000256" key="10">
    <source>
        <dbReference type="ARBA" id="ARBA00023065"/>
    </source>
</evidence>
<evidence type="ECO:0000256" key="5">
    <source>
        <dbReference type="ARBA" id="ARBA00022475"/>
    </source>
</evidence>
<dbReference type="InterPro" id="IPR045863">
    <property type="entry name" value="CorA_TM1_TM2"/>
</dbReference>
<protein>
    <recommendedName>
        <fullName evidence="3">Magnesium transport protein CorA</fullName>
    </recommendedName>
</protein>
<keyword evidence="11 13" id="KW-0472">Membrane</keyword>
<proteinExistence type="inferred from homology"/>
<dbReference type="RefSeq" id="WP_035080384.1">
    <property type="nucleotide sequence ID" value="NZ_JQGC01000004.1"/>
</dbReference>
<evidence type="ECO:0000256" key="3">
    <source>
        <dbReference type="ARBA" id="ARBA00019439"/>
    </source>
</evidence>
<dbReference type="InterPro" id="IPR050829">
    <property type="entry name" value="CorA_MIT"/>
</dbReference>
<dbReference type="Gene3D" id="3.30.460.20">
    <property type="entry name" value="CorA soluble domain-like"/>
    <property type="match status" value="1"/>
</dbReference>
<evidence type="ECO:0000256" key="1">
    <source>
        <dbReference type="ARBA" id="ARBA00004429"/>
    </source>
</evidence>
<dbReference type="GO" id="GO:0015087">
    <property type="term" value="F:cobalt ion transmembrane transporter activity"/>
    <property type="evidence" value="ECO:0007669"/>
    <property type="project" value="TreeGrafter"/>
</dbReference>
<dbReference type="PANTHER" id="PTHR47685:SF1">
    <property type="entry name" value="MAGNESIUM TRANSPORT PROTEIN CORA"/>
    <property type="match status" value="1"/>
</dbReference>
<keyword evidence="10" id="KW-0406">Ion transport</keyword>
<sequence>MLRIYTRTEDKLVPFDAEKSTGLPIWLDLISPNDEDVSRVEGLLGVDVPSRAEMEEIELSARLYAEAGATFMTLTGLANLDTEAPIKTPITFILKGNTLVTVRYSEPKPFLAYTNRAQKPNGSPHCSGEEIMLGLIEAMIDRTADALERLGNETDVLSRSVFMTAQAKTKASTKTHDLENVISLIGLKAELLTMIQESLVSVSRLVAYYAATEDTSDDKESKHLVRLIQRDANSLGEHARALSARLGFLLDATLGAINLEQNQIIKIFSVAAVVFLPPTLVASIYGMNYDFMPELQWSFGYPFALGLMVLSAAVPFLYFKRKGWL</sequence>
<reference evidence="14 15" key="1">
    <citation type="submission" date="2014-08" db="EMBL/GenBank/DDBJ databases">
        <authorList>
            <person name="Hassan Y.I."/>
            <person name="Lepp D."/>
            <person name="Zhou T."/>
        </authorList>
    </citation>
    <scope>NUCLEOTIDE SEQUENCE [LARGE SCALE GENOMIC DNA]</scope>
    <source>
        <strain evidence="14 15">IFO13584</strain>
    </source>
</reference>
<dbReference type="GO" id="GO:0015099">
    <property type="term" value="F:nickel cation transmembrane transporter activity"/>
    <property type="evidence" value="ECO:0007669"/>
    <property type="project" value="TreeGrafter"/>
</dbReference>
<evidence type="ECO:0000256" key="8">
    <source>
        <dbReference type="ARBA" id="ARBA00022842"/>
    </source>
</evidence>
<dbReference type="SUPFAM" id="SSF143865">
    <property type="entry name" value="CorA soluble domain-like"/>
    <property type="match status" value="1"/>
</dbReference>
<keyword evidence="5" id="KW-1003">Cell membrane</keyword>
<dbReference type="OrthoDB" id="9803416at2"/>